<dbReference type="AlphaFoldDB" id="A0A4R6YAF9"/>
<dbReference type="EMBL" id="SNZE01000003">
    <property type="protein sequence ID" value="TDR32538.1"/>
    <property type="molecule type" value="Genomic_DNA"/>
</dbReference>
<sequence>MSTRNERYFTTALRPFIAGVLMMSSLAWAHKQAQLMGVSCTTDLGMAAHVVLEQTQMQKSWFVPIDEGAQTDLDAQFLPFMAADGRALLQKNDVIFVQLPARLEVEDKNVEAGDIKPDVVRIVRSRTIKDGVDNKTLGLFIETVGWAQVSAQSSVVSTASANTPKDFRTLPLRISRTYSEVVSTDRLLPVGCDEQSTIAIEQASVDNRSAKIEGFARILALLNAERIGGSSALIVIDKGRTQGVALNQQWRLLKEVKPNLDMAQAFGEAVVAQVFDKMSVLKVRHSAHEVQVGDGLQYEK</sequence>
<keyword evidence="2" id="KW-1185">Reference proteome</keyword>
<protein>
    <submittedName>
        <fullName evidence="1">Uncharacterized protein</fullName>
    </submittedName>
</protein>
<gene>
    <name evidence="1" type="ORF">DFR44_10351</name>
</gene>
<accession>A0A4R6YAF9</accession>
<reference evidence="1 2" key="1">
    <citation type="submission" date="2019-03" db="EMBL/GenBank/DDBJ databases">
        <title>Genomic Encyclopedia of Type Strains, Phase IV (KMG-IV): sequencing the most valuable type-strain genomes for metagenomic binning, comparative biology and taxonomic classification.</title>
        <authorList>
            <person name="Goeker M."/>
        </authorList>
    </citation>
    <scope>NUCLEOTIDE SEQUENCE [LARGE SCALE GENOMIC DNA]</scope>
    <source>
        <strain evidence="1 2">DSM 102852</strain>
    </source>
</reference>
<evidence type="ECO:0000313" key="2">
    <source>
        <dbReference type="Proteomes" id="UP000294480"/>
    </source>
</evidence>
<dbReference type="Proteomes" id="UP000294480">
    <property type="component" value="Unassembled WGS sequence"/>
</dbReference>
<comment type="caution">
    <text evidence="1">The sequence shown here is derived from an EMBL/GenBank/DDBJ whole genome shotgun (WGS) entry which is preliminary data.</text>
</comment>
<dbReference type="RefSeq" id="WP_133619088.1">
    <property type="nucleotide sequence ID" value="NZ_SNZE01000003.1"/>
</dbReference>
<proteinExistence type="predicted"/>
<organism evidence="1 2">
    <name type="scientific">Hydromonas duriensis</name>
    <dbReference type="NCBI Taxonomy" id="1527608"/>
    <lineage>
        <taxon>Bacteria</taxon>
        <taxon>Pseudomonadati</taxon>
        <taxon>Pseudomonadota</taxon>
        <taxon>Betaproteobacteria</taxon>
        <taxon>Burkholderiales</taxon>
        <taxon>Burkholderiaceae</taxon>
        <taxon>Hydromonas</taxon>
    </lineage>
</organism>
<evidence type="ECO:0000313" key="1">
    <source>
        <dbReference type="EMBL" id="TDR32538.1"/>
    </source>
</evidence>
<name>A0A4R6YAF9_9BURK</name>